<organism evidence="1 2">
    <name type="scientific">Escherichia coli DORA_A_5_14_21</name>
    <dbReference type="NCBI Taxonomy" id="1403943"/>
    <lineage>
        <taxon>Bacteria</taxon>
        <taxon>Pseudomonadati</taxon>
        <taxon>Pseudomonadota</taxon>
        <taxon>Gammaproteobacteria</taxon>
        <taxon>Enterobacterales</taxon>
        <taxon>Enterobacteriaceae</taxon>
        <taxon>Escherichia</taxon>
    </lineage>
</organism>
<sequence>MGNAAQRKKVDRRKCHHDGFSCQIMNGKRRGVTFRNPNPSYRTPAPFYQMIGLLNLTSFKKTLATIATDKLNIHQLPVSVIEWDDQITGAEHHTTGLMS</sequence>
<protein>
    <submittedName>
        <fullName evidence="1">Uncharacterized protein</fullName>
    </submittedName>
</protein>
<comment type="caution">
    <text evidence="1">The sequence shown here is derived from an EMBL/GenBank/DDBJ whole genome shotgun (WGS) entry which is preliminary data.</text>
</comment>
<reference evidence="1 2" key="1">
    <citation type="submission" date="2013-12" db="EMBL/GenBank/DDBJ databases">
        <title>A Varibaculum cambriense genome reconstructed from a premature infant gut community with otherwise low bacterial novelty that shifts toward anaerobic metabolism during the third week of life.</title>
        <authorList>
            <person name="Brown C.T."/>
            <person name="Sharon I."/>
            <person name="Thomas B.C."/>
            <person name="Castelle C.J."/>
            <person name="Morowitz M.J."/>
            <person name="Banfield J.F."/>
        </authorList>
    </citation>
    <scope>NUCLEOTIDE SEQUENCE [LARGE SCALE GENOMIC DNA]</scope>
    <source>
        <strain evidence="2">DORA_A_5_14_21</strain>
    </source>
</reference>
<dbReference type="AlphaFoldDB" id="W1WXA7"/>
<evidence type="ECO:0000313" key="1">
    <source>
        <dbReference type="EMBL" id="ETJ22842.1"/>
    </source>
</evidence>
<dbReference type="Proteomes" id="UP000018853">
    <property type="component" value="Unassembled WGS sequence"/>
</dbReference>
<accession>W1WXA7</accession>
<proteinExistence type="predicted"/>
<gene>
    <name evidence="1" type="ORF">Q609_ECAC01591G0004</name>
</gene>
<dbReference type="EMBL" id="AZLZ01001591">
    <property type="protein sequence ID" value="ETJ22842.1"/>
    <property type="molecule type" value="Genomic_DNA"/>
</dbReference>
<evidence type="ECO:0000313" key="2">
    <source>
        <dbReference type="Proteomes" id="UP000018853"/>
    </source>
</evidence>
<name>W1WXA7_ECOLX</name>